<accession>A0A1H1FNW5</accession>
<dbReference type="EMBL" id="FNKD01000004">
    <property type="protein sequence ID" value="SDR02607.1"/>
    <property type="molecule type" value="Genomic_DNA"/>
</dbReference>
<reference evidence="1 2" key="1">
    <citation type="submission" date="2016-10" db="EMBL/GenBank/DDBJ databases">
        <authorList>
            <person name="de Groot N.N."/>
        </authorList>
    </citation>
    <scope>NUCLEOTIDE SEQUENCE [LARGE SCALE GENOMIC DNA]</scope>
    <source>
        <strain evidence="1 2">CGMCC 1.10449</strain>
    </source>
</reference>
<evidence type="ECO:0000313" key="2">
    <source>
        <dbReference type="Proteomes" id="UP000199444"/>
    </source>
</evidence>
<dbReference type="AlphaFoldDB" id="A0A1H1FNW5"/>
<gene>
    <name evidence="1" type="ORF">SAMN05216231_3324</name>
</gene>
<keyword evidence="2" id="KW-1185">Reference proteome</keyword>
<protein>
    <submittedName>
        <fullName evidence="1">Uncharacterized protein</fullName>
    </submittedName>
</protein>
<organism evidence="1 2">
    <name type="scientific">Virgibacillus salinus</name>
    <dbReference type="NCBI Taxonomy" id="553311"/>
    <lineage>
        <taxon>Bacteria</taxon>
        <taxon>Bacillati</taxon>
        <taxon>Bacillota</taxon>
        <taxon>Bacilli</taxon>
        <taxon>Bacillales</taxon>
        <taxon>Bacillaceae</taxon>
        <taxon>Virgibacillus</taxon>
    </lineage>
</organism>
<dbReference type="Proteomes" id="UP000199444">
    <property type="component" value="Unassembled WGS sequence"/>
</dbReference>
<proteinExistence type="predicted"/>
<sequence length="48" mass="5635">MIVNILLLLVLCVILIQSFCFLSYFKTVNGFFQQIEQIDLPNKEKKND</sequence>
<name>A0A1H1FNW5_9BACI</name>
<evidence type="ECO:0000313" key="1">
    <source>
        <dbReference type="EMBL" id="SDR02607.1"/>
    </source>
</evidence>